<name>A0ABU7JHQ9_9GAMM</name>
<evidence type="ECO:0000313" key="2">
    <source>
        <dbReference type="Proteomes" id="UP001339167"/>
    </source>
</evidence>
<sequence>MSTVNELLSQARRLPDGEPAKIRLNEQAISLADQGNDLGLQYKSRIALVEAAAFSGHPEKVLVNFGWCIAQCEKFPEQFPLPDILWKYKYVIACAVGFHSINRETLEQLLTNMHRHYEQAGFSLRPVHYMRAHMHLYAGEFEDCLQQLQISRGLEKDRFADCSACEVNFIVTALVALKRDQEAIQAAQPLLQGNEGCAEVPHLTFAALLSSTSRLGNKELGTLLLTSGYQLIRSNPEFLYQIGLQMQYCAEQALIDTGLERLQSHCDWLLASMDPGGRLQFQMGAAMVLNKALQQGQTSLVLRLPNSFALFNPAGEYSTQQLCEYFSQQAFMAAQGFDQRNGNRYYQLQLAENLA</sequence>
<comment type="caution">
    <text evidence="1">The sequence shown here is derived from an EMBL/GenBank/DDBJ whole genome shotgun (WGS) entry which is preliminary data.</text>
</comment>
<dbReference type="EMBL" id="JAUGZK010000010">
    <property type="protein sequence ID" value="MEE2025234.1"/>
    <property type="molecule type" value="Genomic_DNA"/>
</dbReference>
<keyword evidence="2" id="KW-1185">Reference proteome</keyword>
<dbReference type="RefSeq" id="WP_330088548.1">
    <property type="nucleotide sequence ID" value="NZ_JAUGZK010000010.1"/>
</dbReference>
<accession>A0ABU7JHQ9</accession>
<protein>
    <submittedName>
        <fullName evidence="1">Uncharacterized protein</fullName>
    </submittedName>
</protein>
<dbReference type="Proteomes" id="UP001339167">
    <property type="component" value="Unassembled WGS sequence"/>
</dbReference>
<evidence type="ECO:0000313" key="1">
    <source>
        <dbReference type="EMBL" id="MEE2025234.1"/>
    </source>
</evidence>
<reference evidence="1 2" key="1">
    <citation type="submission" date="2023-06" db="EMBL/GenBank/DDBJ databases">
        <title>Alkalimonas sp., MEB004 an alkaliphilic bacterium isolated from Lonar Lake, India.</title>
        <authorList>
            <person name="Joshi A."/>
            <person name="Thite S."/>
        </authorList>
    </citation>
    <scope>NUCLEOTIDE SEQUENCE [LARGE SCALE GENOMIC DNA]</scope>
    <source>
        <strain evidence="1 2">MEB004</strain>
    </source>
</reference>
<gene>
    <name evidence="1" type="ORF">QWF21_13355</name>
</gene>
<proteinExistence type="predicted"/>
<organism evidence="1 2">
    <name type="scientific">Alkalimonas mucilaginosa</name>
    <dbReference type="NCBI Taxonomy" id="3057676"/>
    <lineage>
        <taxon>Bacteria</taxon>
        <taxon>Pseudomonadati</taxon>
        <taxon>Pseudomonadota</taxon>
        <taxon>Gammaproteobacteria</taxon>
        <taxon>Alkalimonas</taxon>
    </lineage>
</organism>